<keyword evidence="13 18" id="KW-0862">Zinc</keyword>
<feature type="binding site" evidence="18">
    <location>
        <position position="187"/>
    </location>
    <ligand>
        <name>Zn(2+)</name>
        <dbReference type="ChEBI" id="CHEBI:29105"/>
    </ligand>
</feature>
<dbReference type="PATRIC" id="fig|217031.6.peg.2900"/>
<evidence type="ECO:0000256" key="5">
    <source>
        <dbReference type="ARBA" id="ARBA00004661"/>
    </source>
</evidence>
<keyword evidence="17 18" id="KW-0170">Cobalt</keyword>
<accession>A0A177ZR55</accession>
<dbReference type="GO" id="GO:0000166">
    <property type="term" value="F:nucleotide binding"/>
    <property type="evidence" value="ECO:0007669"/>
    <property type="project" value="UniProtKB-KW"/>
</dbReference>
<dbReference type="InterPro" id="IPR056179">
    <property type="entry name" value="DHQS_C"/>
</dbReference>
<feature type="domain" description="3-dehydroquinate synthase N-terminal" evidence="19">
    <location>
        <begin position="71"/>
        <end position="182"/>
    </location>
</feature>
<dbReference type="Pfam" id="PF01761">
    <property type="entry name" value="DHQ_synthase"/>
    <property type="match status" value="1"/>
</dbReference>
<evidence type="ECO:0000256" key="12">
    <source>
        <dbReference type="ARBA" id="ARBA00022741"/>
    </source>
</evidence>
<evidence type="ECO:0000256" key="1">
    <source>
        <dbReference type="ARBA" id="ARBA00001393"/>
    </source>
</evidence>
<comment type="cofactor">
    <cofactor evidence="2 18">
        <name>NAD(+)</name>
        <dbReference type="ChEBI" id="CHEBI:57540"/>
    </cofactor>
</comment>
<evidence type="ECO:0000256" key="11">
    <source>
        <dbReference type="ARBA" id="ARBA00022723"/>
    </source>
</evidence>
<dbReference type="PIRSF" id="PIRSF001455">
    <property type="entry name" value="DHQ_synth"/>
    <property type="match status" value="1"/>
</dbReference>
<dbReference type="SUPFAM" id="SSF56796">
    <property type="entry name" value="Dehydroquinate synthase-like"/>
    <property type="match status" value="1"/>
</dbReference>
<comment type="cofactor">
    <cofactor evidence="3">
        <name>Zn(2+)</name>
        <dbReference type="ChEBI" id="CHEBI:29105"/>
    </cofactor>
</comment>
<proteinExistence type="inferred from homology"/>
<dbReference type="STRING" id="217031.ABB05_13435"/>
<dbReference type="CDD" id="cd08195">
    <property type="entry name" value="DHQS"/>
    <property type="match status" value="1"/>
</dbReference>
<dbReference type="NCBIfam" id="TIGR01357">
    <property type="entry name" value="aroB"/>
    <property type="match status" value="1"/>
</dbReference>
<name>A0A177ZR55_9BACI</name>
<evidence type="ECO:0000313" key="21">
    <source>
        <dbReference type="EMBL" id="OAK69780.1"/>
    </source>
</evidence>
<comment type="similarity">
    <text evidence="6 18">Belongs to the sugar phosphate cyclases superfamily. Dehydroquinate synthase family.</text>
</comment>
<evidence type="ECO:0000259" key="20">
    <source>
        <dbReference type="Pfam" id="PF24621"/>
    </source>
</evidence>
<feature type="binding site" evidence="18">
    <location>
        <position position="250"/>
    </location>
    <ligand>
        <name>Zn(2+)</name>
        <dbReference type="ChEBI" id="CHEBI:29105"/>
    </ligand>
</feature>
<dbReference type="OrthoDB" id="9806583at2"/>
<gene>
    <name evidence="18" type="primary">aroB</name>
    <name evidence="21" type="ORF">ABB05_13435</name>
</gene>
<dbReference type="GO" id="GO:0009073">
    <property type="term" value="P:aromatic amino acid family biosynthetic process"/>
    <property type="evidence" value="ECO:0007669"/>
    <property type="project" value="UniProtKB-KW"/>
</dbReference>
<evidence type="ECO:0000256" key="9">
    <source>
        <dbReference type="ARBA" id="ARBA00022490"/>
    </source>
</evidence>
<comment type="cofactor">
    <cofactor evidence="18">
        <name>Co(2+)</name>
        <dbReference type="ChEBI" id="CHEBI:48828"/>
    </cofactor>
    <cofactor evidence="18">
        <name>Zn(2+)</name>
        <dbReference type="ChEBI" id="CHEBI:29105"/>
    </cofactor>
    <text evidence="18">Binds 1 divalent metal cation per subunit. Can use either Co(2+) or Zn(2+).</text>
</comment>
<feature type="binding site" evidence="18">
    <location>
        <position position="154"/>
    </location>
    <ligand>
        <name>NAD(+)</name>
        <dbReference type="ChEBI" id="CHEBI:57540"/>
    </ligand>
</feature>
<evidence type="ECO:0000256" key="16">
    <source>
        <dbReference type="ARBA" id="ARBA00023239"/>
    </source>
</evidence>
<protein>
    <recommendedName>
        <fullName evidence="8 18">3-dehydroquinate synthase</fullName>
        <shortName evidence="18">DHQS</shortName>
        <ecNumber evidence="7 18">4.2.3.4</ecNumber>
    </recommendedName>
</protein>
<keyword evidence="11 18" id="KW-0479">Metal-binding</keyword>
<evidence type="ECO:0000256" key="18">
    <source>
        <dbReference type="HAMAP-Rule" id="MF_00110"/>
    </source>
</evidence>
<evidence type="ECO:0000256" key="8">
    <source>
        <dbReference type="ARBA" id="ARBA00017684"/>
    </source>
</evidence>
<dbReference type="InterPro" id="IPR050071">
    <property type="entry name" value="Dehydroquinate_synthase"/>
</dbReference>
<comment type="subcellular location">
    <subcellularLocation>
        <location evidence="4 18">Cytoplasm</location>
    </subcellularLocation>
</comment>
<evidence type="ECO:0000256" key="3">
    <source>
        <dbReference type="ARBA" id="ARBA00001947"/>
    </source>
</evidence>
<reference evidence="21 22" key="1">
    <citation type="submission" date="2015-05" db="EMBL/GenBank/DDBJ databases">
        <title>Comparison of genome.</title>
        <authorList>
            <person name="Zheng Z."/>
            <person name="Sun M."/>
        </authorList>
    </citation>
    <scope>NUCLEOTIDE SEQUENCE [LARGE SCALE GENOMIC DNA]</scope>
    <source>
        <strain evidence="21 22">G25-74</strain>
    </source>
</reference>
<dbReference type="GO" id="GO:0046872">
    <property type="term" value="F:metal ion binding"/>
    <property type="evidence" value="ECO:0007669"/>
    <property type="project" value="UniProtKB-KW"/>
</dbReference>
<sequence>MKEEGNLLINIETSSKTYPVFIGENSLQALTDHLENADYTKILIITDFTVGRLHLDELRTCLSRIMDYCIFKVPASEQAKQFSVYEEALTFALENDLDRKSCIIAFGGGAVGDLAGFVAATFMRGIRFIQVPTTILAHDSAVGGKTGINHPLGKNMVGAFHQPEGVYYFTDLLETLPLSEIRSGFAEVVKHAFIADQEFLDFLMESITDLTKISRTDLNYILKKGIEIKANIVHQDERENGLRAVLNLGHTLGHALETNAGYGTVTHGEAIMTGLVYALYLSEAETDLVMDIHRFEQWLVTLGYRLEIPAQFDFDKAITSMKRDKKSFANKPRFILLEEIGKPVVKEIGEEQLRSTYEKFIIATQLQGETKKAD</sequence>
<dbReference type="Proteomes" id="UP000077881">
    <property type="component" value="Unassembled WGS sequence"/>
</dbReference>
<keyword evidence="22" id="KW-1185">Reference proteome</keyword>
<evidence type="ECO:0000256" key="6">
    <source>
        <dbReference type="ARBA" id="ARBA00005412"/>
    </source>
</evidence>
<feature type="binding site" evidence="18">
    <location>
        <begin position="133"/>
        <end position="134"/>
    </location>
    <ligand>
        <name>NAD(+)</name>
        <dbReference type="ChEBI" id="CHEBI:57540"/>
    </ligand>
</feature>
<evidence type="ECO:0000256" key="4">
    <source>
        <dbReference type="ARBA" id="ARBA00004496"/>
    </source>
</evidence>
<dbReference type="HAMAP" id="MF_00110">
    <property type="entry name" value="DHQ_synthase"/>
    <property type="match status" value="1"/>
</dbReference>
<comment type="caution">
    <text evidence="21">The sequence shown here is derived from an EMBL/GenBank/DDBJ whole genome shotgun (WGS) entry which is preliminary data.</text>
</comment>
<comment type="function">
    <text evidence="18">Catalyzes the conversion of 3-deoxy-D-arabino-heptulosonate 7-phosphate (DAHP) to dehydroquinate (DHQ).</text>
</comment>
<keyword evidence="10 18" id="KW-0028">Amino-acid biosynthesis</keyword>
<keyword evidence="14 18" id="KW-0520">NAD</keyword>
<keyword evidence="15 18" id="KW-0057">Aromatic amino acid biosynthesis</keyword>
<dbReference type="UniPathway" id="UPA00053">
    <property type="reaction ID" value="UER00085"/>
</dbReference>
<dbReference type="Gene3D" id="3.40.50.1970">
    <property type="match status" value="1"/>
</dbReference>
<feature type="binding site" evidence="18">
    <location>
        <position position="267"/>
    </location>
    <ligand>
        <name>Zn(2+)</name>
        <dbReference type="ChEBI" id="CHEBI:29105"/>
    </ligand>
</feature>
<evidence type="ECO:0000256" key="7">
    <source>
        <dbReference type="ARBA" id="ARBA00013031"/>
    </source>
</evidence>
<evidence type="ECO:0000256" key="17">
    <source>
        <dbReference type="ARBA" id="ARBA00023285"/>
    </source>
</evidence>
<comment type="catalytic activity">
    <reaction evidence="1 18">
        <text>7-phospho-2-dehydro-3-deoxy-D-arabino-heptonate = 3-dehydroquinate + phosphate</text>
        <dbReference type="Rhea" id="RHEA:21968"/>
        <dbReference type="ChEBI" id="CHEBI:32364"/>
        <dbReference type="ChEBI" id="CHEBI:43474"/>
        <dbReference type="ChEBI" id="CHEBI:58394"/>
        <dbReference type="EC" id="4.2.3.4"/>
    </reaction>
</comment>
<dbReference type="Pfam" id="PF24621">
    <property type="entry name" value="DHQS_C"/>
    <property type="match status" value="1"/>
</dbReference>
<evidence type="ECO:0000259" key="19">
    <source>
        <dbReference type="Pfam" id="PF01761"/>
    </source>
</evidence>
<comment type="pathway">
    <text evidence="5 18">Metabolic intermediate biosynthesis; chorismate biosynthesis; chorismate from D-erythrose 4-phosphate and phosphoenolpyruvate: step 2/7.</text>
</comment>
<dbReference type="AlphaFoldDB" id="A0A177ZR55"/>
<dbReference type="Gene3D" id="1.20.1090.10">
    <property type="entry name" value="Dehydroquinate synthase-like - alpha domain"/>
    <property type="match status" value="1"/>
</dbReference>
<organism evidence="21 22">
    <name type="scientific">Lederbergia galactosidilytica</name>
    <dbReference type="NCBI Taxonomy" id="217031"/>
    <lineage>
        <taxon>Bacteria</taxon>
        <taxon>Bacillati</taxon>
        <taxon>Bacillota</taxon>
        <taxon>Bacilli</taxon>
        <taxon>Bacillales</taxon>
        <taxon>Bacillaceae</taxon>
        <taxon>Lederbergia</taxon>
    </lineage>
</organism>
<evidence type="ECO:0000256" key="10">
    <source>
        <dbReference type="ARBA" id="ARBA00022605"/>
    </source>
</evidence>
<dbReference type="GO" id="GO:0005737">
    <property type="term" value="C:cytoplasm"/>
    <property type="evidence" value="ECO:0007669"/>
    <property type="project" value="UniProtKB-SubCell"/>
</dbReference>
<comment type="caution">
    <text evidence="18">Lacks conserved residue(s) required for the propagation of feature annotation.</text>
</comment>
<evidence type="ECO:0000256" key="14">
    <source>
        <dbReference type="ARBA" id="ARBA00023027"/>
    </source>
</evidence>
<dbReference type="InterPro" id="IPR030963">
    <property type="entry name" value="DHQ_synth_fam"/>
</dbReference>
<dbReference type="GO" id="GO:0009423">
    <property type="term" value="P:chorismate biosynthetic process"/>
    <property type="evidence" value="ECO:0007669"/>
    <property type="project" value="UniProtKB-UniRule"/>
</dbReference>
<dbReference type="GO" id="GO:0003856">
    <property type="term" value="F:3-dehydroquinate synthase activity"/>
    <property type="evidence" value="ECO:0007669"/>
    <property type="project" value="UniProtKB-UniRule"/>
</dbReference>
<dbReference type="PANTHER" id="PTHR43622">
    <property type="entry name" value="3-DEHYDROQUINATE SYNTHASE"/>
    <property type="match status" value="1"/>
</dbReference>
<keyword evidence="9 18" id="KW-0963">Cytoplasm</keyword>
<dbReference type="EMBL" id="LDJR01000053">
    <property type="protein sequence ID" value="OAK69780.1"/>
    <property type="molecule type" value="Genomic_DNA"/>
</dbReference>
<dbReference type="GO" id="GO:0008652">
    <property type="term" value="P:amino acid biosynthetic process"/>
    <property type="evidence" value="ECO:0007669"/>
    <property type="project" value="UniProtKB-KW"/>
</dbReference>
<feature type="binding site" evidence="18">
    <location>
        <begin position="109"/>
        <end position="113"/>
    </location>
    <ligand>
        <name>NAD(+)</name>
        <dbReference type="ChEBI" id="CHEBI:57540"/>
    </ligand>
</feature>
<evidence type="ECO:0000256" key="2">
    <source>
        <dbReference type="ARBA" id="ARBA00001911"/>
    </source>
</evidence>
<dbReference type="PANTHER" id="PTHR43622:SF7">
    <property type="entry name" value="3-DEHYDROQUINATE SYNTHASE, CHLOROPLASTIC"/>
    <property type="match status" value="1"/>
</dbReference>
<dbReference type="FunFam" id="3.40.50.1970:FF:000007">
    <property type="entry name" value="Pentafunctional AROM polypeptide"/>
    <property type="match status" value="1"/>
</dbReference>
<dbReference type="EC" id="4.2.3.4" evidence="7 18"/>
<dbReference type="InterPro" id="IPR016037">
    <property type="entry name" value="DHQ_synth_AroB"/>
</dbReference>
<feature type="domain" description="3-dehydroquinate synthase C-terminal" evidence="20">
    <location>
        <begin position="184"/>
        <end position="327"/>
    </location>
</feature>
<dbReference type="InterPro" id="IPR030960">
    <property type="entry name" value="DHQS/DOIS_N"/>
</dbReference>
<keyword evidence="12 18" id="KW-0547">Nucleotide-binding</keyword>
<evidence type="ECO:0000256" key="13">
    <source>
        <dbReference type="ARBA" id="ARBA00022833"/>
    </source>
</evidence>
<feature type="binding site" evidence="18">
    <location>
        <position position="145"/>
    </location>
    <ligand>
        <name>NAD(+)</name>
        <dbReference type="ChEBI" id="CHEBI:57540"/>
    </ligand>
</feature>
<evidence type="ECO:0000313" key="22">
    <source>
        <dbReference type="Proteomes" id="UP000077881"/>
    </source>
</evidence>
<keyword evidence="16 18" id="KW-0456">Lyase</keyword>
<evidence type="ECO:0000256" key="15">
    <source>
        <dbReference type="ARBA" id="ARBA00023141"/>
    </source>
</evidence>